<dbReference type="Proteomes" id="UP000218332">
    <property type="component" value="Unassembled WGS sequence"/>
</dbReference>
<dbReference type="Pfam" id="PF05762">
    <property type="entry name" value="VWA_CoxE"/>
    <property type="match status" value="1"/>
</dbReference>
<organism evidence="1 2">
    <name type="scientific">Tamilnaduibacter salinus</name>
    <dbReference type="NCBI Taxonomy" id="1484056"/>
    <lineage>
        <taxon>Bacteria</taxon>
        <taxon>Pseudomonadati</taxon>
        <taxon>Pseudomonadota</taxon>
        <taxon>Gammaproteobacteria</taxon>
        <taxon>Pseudomonadales</taxon>
        <taxon>Marinobacteraceae</taxon>
        <taxon>Tamilnaduibacter</taxon>
    </lineage>
</organism>
<dbReference type="RefSeq" id="WP_095609878.1">
    <property type="nucleotide sequence ID" value="NZ_NMPM01000010.1"/>
</dbReference>
<protein>
    <recommendedName>
        <fullName evidence="3">VWA domain-containing protein</fullName>
    </recommendedName>
</protein>
<dbReference type="InterPro" id="IPR008912">
    <property type="entry name" value="Uncharacterised_CoxE"/>
</dbReference>
<name>A0A2A2I7C8_9GAMM</name>
<proteinExistence type="predicted"/>
<dbReference type="AlphaFoldDB" id="A0A2A2I7C8"/>
<dbReference type="PANTHER" id="PTHR39338:SF7">
    <property type="entry name" value="BLL6692 PROTEIN"/>
    <property type="match status" value="1"/>
</dbReference>
<keyword evidence="2" id="KW-1185">Reference proteome</keyword>
<dbReference type="PANTHER" id="PTHR39338">
    <property type="entry name" value="BLL5662 PROTEIN-RELATED"/>
    <property type="match status" value="1"/>
</dbReference>
<evidence type="ECO:0000313" key="2">
    <source>
        <dbReference type="Proteomes" id="UP000218332"/>
    </source>
</evidence>
<accession>A0A2A2I7C8</accession>
<evidence type="ECO:0008006" key="3">
    <source>
        <dbReference type="Google" id="ProtNLM"/>
    </source>
</evidence>
<comment type="caution">
    <text evidence="1">The sequence shown here is derived from an EMBL/GenBank/DDBJ whole genome shotgun (WGS) entry which is preliminary data.</text>
</comment>
<sequence>MLIDFFMEVRRARVPASLREYLDLVDALRQQLVFADMEAFYYLARLCLVKDERHYDKFDMAFSSYFKGIEDLDELLDQLIPDDWLRKEFEKQLSEEEKAQIESLGGLEELIETFKKRMEEQNERHEGGNKWIGTGGTSPFGAYGYNPEGYRIGQDGGRHGRAIKVWEKRTFRDLDDSVTLGIRNIKVAMRRLRQFAREGAAEKLDMDDTIRSTARNAGYLDLKMVPERHNAVKVLLFFDVGGSMDPHIQVCEELFSAAKLEFKHMEYFYFHNFIYESVWKDNLRRWNETTSTWDILHKYTPDYKVIFVGDASMAPYEVSHPGGAIEHWNEEAGATWFQRLKDHFNKVVWLNPLPEAYWSHGGSMGMIRQLAEEEMYPLTIEGLESAMKYLSK</sequence>
<dbReference type="EMBL" id="NMPM01000010">
    <property type="protein sequence ID" value="PAV27015.1"/>
    <property type="molecule type" value="Genomic_DNA"/>
</dbReference>
<evidence type="ECO:0000313" key="1">
    <source>
        <dbReference type="EMBL" id="PAV27015.1"/>
    </source>
</evidence>
<gene>
    <name evidence="1" type="ORF">CF392_02435</name>
</gene>
<reference evidence="1 2" key="1">
    <citation type="submission" date="2017-07" db="EMBL/GenBank/DDBJ databases">
        <title>Tamlnaduibacter salinus (Mi-7) genome sequencing.</title>
        <authorList>
            <person name="Verma A."/>
            <person name="Krishnamurthi S."/>
        </authorList>
    </citation>
    <scope>NUCLEOTIDE SEQUENCE [LARGE SCALE GENOMIC DNA]</scope>
    <source>
        <strain evidence="1 2">Mi-7</strain>
    </source>
</reference>